<dbReference type="EMBL" id="AFYH01020095">
    <property type="status" value="NOT_ANNOTATED_CDS"/>
    <property type="molecule type" value="Genomic_DNA"/>
</dbReference>
<dbReference type="STRING" id="7897.ENSLACP00000020871"/>
<dbReference type="PANTHER" id="PTHR46289">
    <property type="entry name" value="52 KDA REPRESSOR OF THE INHIBITOR OF THE PROTEIN KINASE-LIKE PROTEIN-RELATED"/>
    <property type="match status" value="1"/>
</dbReference>
<accession>H3BG50</accession>
<proteinExistence type="predicted"/>
<reference evidence="3" key="3">
    <citation type="submission" date="2025-09" db="UniProtKB">
        <authorList>
            <consortium name="Ensembl"/>
        </authorList>
    </citation>
    <scope>IDENTIFICATION</scope>
</reference>
<dbReference type="InterPro" id="IPR052958">
    <property type="entry name" value="IFN-induced_PKR_regulator"/>
</dbReference>
<dbReference type="AlphaFoldDB" id="H3BG50"/>
<dbReference type="PANTHER" id="PTHR46289:SF14">
    <property type="entry name" value="DUF4371 DOMAIN-CONTAINING PROTEIN"/>
    <property type="match status" value="1"/>
</dbReference>
<sequence>NDGNFHTLLRFKAYSGDHLHTSSLNATYISPHIQNEIVNACGAVIQRKLVGKIWDAKYFTVLADETTDISGVEQLSVCVRYVEHQVIETAPFTAYSVREDFWGFVLIYDLTGRNMSDNILKFLASVGDHGLKLSDMHGQGYDEASNMLGRVQDQYPTALYLHCMSHSLNLALTKCCSVAAIRNFLGTVSDICTFFQSSTQCISILKEQVGKFLLQTKKVEQHDSLITFSELLSPVAAALNHFIEHGHKECSSRARQFCCAIGHSEFLVALHCSAQVFSVSLPLSKYLQQENCDITSALAYVCSVKDSIDELQSDCDTTFCKVFEDVQSSAHILGEELQIPRLGRQQQHRPNHPAEDNAEQYFRRSVYIPFLDYFLSELDCHFTAHSRVLSGFNSISPVYLAHGFTNLVKFYESDLDSESVVFAEIKLWGKWKNTAEKTKSVILALAQCDALFYPNVHKLLQILVTLLVSTACPERSFSSLRRLKTYLHNMTTENQIVGLALLNIHWDIPVNSNEVIDRLTTHNQCLNL</sequence>
<dbReference type="Pfam" id="PF14291">
    <property type="entry name" value="DUF4371"/>
    <property type="match status" value="1"/>
</dbReference>
<evidence type="ECO:0000313" key="4">
    <source>
        <dbReference type="Proteomes" id="UP000008672"/>
    </source>
</evidence>
<dbReference type="GO" id="GO:0046983">
    <property type="term" value="F:protein dimerization activity"/>
    <property type="evidence" value="ECO:0007669"/>
    <property type="project" value="InterPro"/>
</dbReference>
<reference evidence="3" key="2">
    <citation type="submission" date="2025-08" db="UniProtKB">
        <authorList>
            <consortium name="Ensembl"/>
        </authorList>
    </citation>
    <scope>IDENTIFICATION</scope>
</reference>
<name>H3BG50_LATCH</name>
<dbReference type="InParanoid" id="H3BG50"/>
<evidence type="ECO:0000259" key="2">
    <source>
        <dbReference type="Pfam" id="PF14291"/>
    </source>
</evidence>
<dbReference type="InterPro" id="IPR008906">
    <property type="entry name" value="HATC_C_dom"/>
</dbReference>
<evidence type="ECO:0000259" key="1">
    <source>
        <dbReference type="Pfam" id="PF05699"/>
    </source>
</evidence>
<dbReference type="HOGENOM" id="CLU_006175_4_2_1"/>
<reference evidence="4" key="1">
    <citation type="submission" date="2011-08" db="EMBL/GenBank/DDBJ databases">
        <title>The draft genome of Latimeria chalumnae.</title>
        <authorList>
            <person name="Di Palma F."/>
            <person name="Alfoldi J."/>
            <person name="Johnson J."/>
            <person name="Berlin A."/>
            <person name="Gnerre S."/>
            <person name="Jaffe D."/>
            <person name="MacCallum I."/>
            <person name="Young S."/>
            <person name="Walker B.J."/>
            <person name="Lander E."/>
            <person name="Lindblad-Toh K."/>
        </authorList>
    </citation>
    <scope>NUCLEOTIDE SEQUENCE [LARGE SCALE GENOMIC DNA]</scope>
    <source>
        <strain evidence="4">Wild caught</strain>
    </source>
</reference>
<feature type="domain" description="DUF4371" evidence="2">
    <location>
        <begin position="1"/>
        <end position="150"/>
    </location>
</feature>
<dbReference type="SUPFAM" id="SSF53098">
    <property type="entry name" value="Ribonuclease H-like"/>
    <property type="match status" value="1"/>
</dbReference>
<evidence type="ECO:0008006" key="5">
    <source>
        <dbReference type="Google" id="ProtNLM"/>
    </source>
</evidence>
<dbReference type="Pfam" id="PF05699">
    <property type="entry name" value="Dimer_Tnp_hAT"/>
    <property type="match status" value="1"/>
</dbReference>
<protein>
    <recommendedName>
        <fullName evidence="5">HAT C-terminal dimerisation domain-containing protein</fullName>
    </recommendedName>
</protein>
<dbReference type="InterPro" id="IPR012337">
    <property type="entry name" value="RNaseH-like_sf"/>
</dbReference>
<dbReference type="eggNOG" id="ENOG502QQVP">
    <property type="taxonomic scope" value="Eukaryota"/>
</dbReference>
<evidence type="ECO:0000313" key="3">
    <source>
        <dbReference type="Ensembl" id="ENSLACP00000020871.1"/>
    </source>
</evidence>
<dbReference type="GeneTree" id="ENSGT00940000157337"/>
<organism evidence="3 4">
    <name type="scientific">Latimeria chalumnae</name>
    <name type="common">Coelacanth</name>
    <dbReference type="NCBI Taxonomy" id="7897"/>
    <lineage>
        <taxon>Eukaryota</taxon>
        <taxon>Metazoa</taxon>
        <taxon>Chordata</taxon>
        <taxon>Craniata</taxon>
        <taxon>Vertebrata</taxon>
        <taxon>Euteleostomi</taxon>
        <taxon>Coelacanthiformes</taxon>
        <taxon>Coelacanthidae</taxon>
        <taxon>Latimeria</taxon>
    </lineage>
</organism>
<dbReference type="Ensembl" id="ENSLACT00000021011.1">
    <property type="protein sequence ID" value="ENSLACP00000020871.1"/>
    <property type="gene ID" value="ENSLACG00000018337.1"/>
</dbReference>
<dbReference type="OMA" id="ETHWVER"/>
<dbReference type="InterPro" id="IPR025398">
    <property type="entry name" value="DUF4371"/>
</dbReference>
<dbReference type="Proteomes" id="UP000008672">
    <property type="component" value="Unassembled WGS sequence"/>
</dbReference>
<feature type="domain" description="HAT C-terminal dimerisation" evidence="1">
    <location>
        <begin position="441"/>
        <end position="505"/>
    </location>
</feature>
<keyword evidence="4" id="KW-1185">Reference proteome</keyword>